<evidence type="ECO:0000313" key="2">
    <source>
        <dbReference type="EMBL" id="AGL83227.1"/>
    </source>
</evidence>
<feature type="signal peptide" evidence="1">
    <location>
        <begin position="1"/>
        <end position="25"/>
    </location>
</feature>
<organism evidence="2 3">
    <name type="scientific">Pseudomonas protegens (strain DSM 19095 / LMG 27888 / CFBP 6595 / CHA0)</name>
    <dbReference type="NCBI Taxonomy" id="1124983"/>
    <lineage>
        <taxon>Bacteria</taxon>
        <taxon>Pseudomonadati</taxon>
        <taxon>Pseudomonadota</taxon>
        <taxon>Gammaproteobacteria</taxon>
        <taxon>Pseudomonadales</taxon>
        <taxon>Pseudomonadaceae</taxon>
        <taxon>Pseudomonas</taxon>
    </lineage>
</organism>
<evidence type="ECO:0000313" key="3">
    <source>
        <dbReference type="Proteomes" id="UP000013940"/>
    </source>
</evidence>
<name>A0A2C9EHV3_PSEPH</name>
<dbReference type="AlphaFoldDB" id="A0A2C9EHV3"/>
<evidence type="ECO:0000256" key="1">
    <source>
        <dbReference type="SAM" id="SignalP"/>
    </source>
</evidence>
<dbReference type="EMBL" id="CP003190">
    <property type="protein sequence ID" value="AGL83227.1"/>
    <property type="molecule type" value="Genomic_DNA"/>
</dbReference>
<dbReference type="RefSeq" id="WP_015634482.1">
    <property type="nucleotide sequence ID" value="NC_021237.1"/>
</dbReference>
<sequence length="243" mass="26583">MNLLEQSTRGLVLCALLGVATMALAECDNSPNSPGELHVCKPWPAEDGINIGVRATPVQGAENAKVPRYNLDVALLLDDSGWAVASYNKDLARRSDGLALQGLQIDTGRYQLSEEERAFGLRATYRRASSTHPHEKTVLTLFVRDGKGLPPRLEGLVVDERRAELGRGGECVGRSRTLHRTLELGNGQRNGHADLLVRTRIVDTEHFKGPAGCESRDLAPRDSRVTLHYDGQRYPLPKTLTGA</sequence>
<accession>A0A2C9EHV3</accession>
<dbReference type="Proteomes" id="UP000013940">
    <property type="component" value="Chromosome"/>
</dbReference>
<protein>
    <recommendedName>
        <fullName evidence="4">Lipoprotein</fullName>
    </recommendedName>
</protein>
<dbReference type="KEGG" id="pprc:PFLCHA0_c14370"/>
<dbReference type="GeneID" id="57474420"/>
<keyword evidence="1" id="KW-0732">Signal</keyword>
<reference evidence="3" key="1">
    <citation type="journal article" date="2014" name="Genome Announc.">
        <title>Full-genome sequence of the plant growth-promoting bacterium Pseudomonas protegens CHA0.</title>
        <authorList>
            <person name="Jousset A."/>
            <person name="Schuldes J."/>
            <person name="Keel C."/>
            <person name="Maurhofer M."/>
            <person name="Daniel R."/>
            <person name="Scheu S."/>
            <person name="Thuermer A."/>
        </authorList>
    </citation>
    <scope>NUCLEOTIDE SEQUENCE [LARGE SCALE GENOMIC DNA]</scope>
    <source>
        <strain evidence="3">DSM 19095 / LMG 27888 / CFBP 6595 / CHA0</strain>
    </source>
</reference>
<proteinExistence type="predicted"/>
<dbReference type="HOGENOM" id="CLU_086976_0_0_6"/>
<evidence type="ECO:0008006" key="4">
    <source>
        <dbReference type="Google" id="ProtNLM"/>
    </source>
</evidence>
<gene>
    <name evidence="2" type="ORF">PFLCHA0_c14370</name>
</gene>
<feature type="chain" id="PRO_5012587150" description="Lipoprotein" evidence="1">
    <location>
        <begin position="26"/>
        <end position="243"/>
    </location>
</feature>